<protein>
    <submittedName>
        <fullName evidence="1">Uncharacterized protein</fullName>
    </submittedName>
</protein>
<gene>
    <name evidence="1" type="ORF">DI603_03165</name>
</gene>
<proteinExistence type="predicted"/>
<comment type="caution">
    <text evidence="1">The sequence shown here is derived from an EMBL/GenBank/DDBJ whole genome shotgun (WGS) entry which is preliminary data.</text>
</comment>
<name>A0A2W5DYT1_9BURK</name>
<dbReference type="AlphaFoldDB" id="A0A2W5DYT1"/>
<sequence>MAHDLDFAALFDDAVPADLGAFEAAQSHDAREAQQQAEARSRALELKAQACDNAADACYYLARSLGAARDLPQDGEASLELLFQLIGALADLPTDIAAAPLPEVVGGREDGITELCLQLEAAREATEEAMIDAELAAPRHRAVH</sequence>
<organism evidence="1 2">
    <name type="scientific">Roseateles depolymerans</name>
    <dbReference type="NCBI Taxonomy" id="76731"/>
    <lineage>
        <taxon>Bacteria</taxon>
        <taxon>Pseudomonadati</taxon>
        <taxon>Pseudomonadota</taxon>
        <taxon>Betaproteobacteria</taxon>
        <taxon>Burkholderiales</taxon>
        <taxon>Sphaerotilaceae</taxon>
        <taxon>Roseateles</taxon>
    </lineage>
</organism>
<evidence type="ECO:0000313" key="2">
    <source>
        <dbReference type="Proteomes" id="UP000249633"/>
    </source>
</evidence>
<dbReference type="Proteomes" id="UP000249633">
    <property type="component" value="Unassembled WGS sequence"/>
</dbReference>
<accession>A0A2W5DYT1</accession>
<evidence type="ECO:0000313" key="1">
    <source>
        <dbReference type="EMBL" id="PZP35778.1"/>
    </source>
</evidence>
<dbReference type="EMBL" id="QFOD01000002">
    <property type="protein sequence ID" value="PZP35778.1"/>
    <property type="molecule type" value="Genomic_DNA"/>
</dbReference>
<reference evidence="1 2" key="1">
    <citation type="submission" date="2017-08" db="EMBL/GenBank/DDBJ databases">
        <title>Infants hospitalized years apart are colonized by the same room-sourced microbial strains.</title>
        <authorList>
            <person name="Brooks B."/>
            <person name="Olm M.R."/>
            <person name="Firek B.A."/>
            <person name="Baker R."/>
            <person name="Thomas B.C."/>
            <person name="Morowitz M.J."/>
            <person name="Banfield J.F."/>
        </authorList>
    </citation>
    <scope>NUCLEOTIDE SEQUENCE [LARGE SCALE GENOMIC DNA]</scope>
    <source>
        <strain evidence="1">S2_012_000_R2_81</strain>
    </source>
</reference>